<reference evidence="1 2" key="1">
    <citation type="submission" date="2024-09" db="EMBL/GenBank/DDBJ databases">
        <authorList>
            <person name="Sun Q."/>
            <person name="Mori K."/>
        </authorList>
    </citation>
    <scope>NUCLEOTIDE SEQUENCE [LARGE SCALE GENOMIC DNA]</scope>
    <source>
        <strain evidence="1 2">JCM 4414</strain>
    </source>
</reference>
<name>A0ABV5QNP6_9ACTN</name>
<protein>
    <submittedName>
        <fullName evidence="1">LuxR family transcriptional regulator</fullName>
    </submittedName>
</protein>
<keyword evidence="2" id="KW-1185">Reference proteome</keyword>
<dbReference type="SUPFAM" id="SSF48452">
    <property type="entry name" value="TPR-like"/>
    <property type="match status" value="1"/>
</dbReference>
<proteinExistence type="predicted"/>
<dbReference type="Gene3D" id="1.25.40.10">
    <property type="entry name" value="Tetratricopeptide repeat domain"/>
    <property type="match status" value="1"/>
</dbReference>
<sequence>MSVLMADVERGREAVAREDWAGAYALLHEADRHPTTALRAADLDALADAAWWSGRVDESVAARLRAHAAYVAEGDRRGAGRTAWWLGFEYRRLGRPAAAAGWTHRARHHLEGRPDCPEQCLLALTDVAEAEQHHSSAAALAAARRMTRLAVRSGSPDLIALGRQAESAVLIARGRRREGLALLDEAMRAVTAGELSALFTGHLYCLALDRALSTGDLARAVRWADAAMAWCTAPARPHHPFRALCRIRHVEVLDLLGAWERAEEEARLVPHEVPADSPGTAAAAAYALGEIQRRQGRPAEAARSYAHAHELGRIPQPGLALLRLAQGRADAALAGLRLALDCQSDPLHDLYGRARLLAALTEAALAAGETGVAAGAVRDLEALARPGSPEETAVPLLAALAAGARGALALARAEPAGTPLGQALALWRELRVPYEAARVRLLLARAAEATGDPDAARRERSAARAAFARLGALPGP</sequence>
<dbReference type="EMBL" id="JBHMCT010000008">
    <property type="protein sequence ID" value="MFB9555137.1"/>
    <property type="molecule type" value="Genomic_DNA"/>
</dbReference>
<evidence type="ECO:0000313" key="1">
    <source>
        <dbReference type="EMBL" id="MFB9555137.1"/>
    </source>
</evidence>
<dbReference type="Proteomes" id="UP001589716">
    <property type="component" value="Unassembled WGS sequence"/>
</dbReference>
<dbReference type="RefSeq" id="WP_345488486.1">
    <property type="nucleotide sequence ID" value="NZ_BAAAWU010000001.1"/>
</dbReference>
<gene>
    <name evidence="1" type="ORF">ACFFTP_13160</name>
</gene>
<accession>A0ABV5QNP6</accession>
<comment type="caution">
    <text evidence="1">The sequence shown here is derived from an EMBL/GenBank/DDBJ whole genome shotgun (WGS) entry which is preliminary data.</text>
</comment>
<organism evidence="1 2">
    <name type="scientific">Streptomyces roseoviridis</name>
    <dbReference type="NCBI Taxonomy" id="67361"/>
    <lineage>
        <taxon>Bacteria</taxon>
        <taxon>Bacillati</taxon>
        <taxon>Actinomycetota</taxon>
        <taxon>Actinomycetes</taxon>
        <taxon>Kitasatosporales</taxon>
        <taxon>Streptomycetaceae</taxon>
        <taxon>Streptomyces</taxon>
    </lineage>
</organism>
<dbReference type="InterPro" id="IPR011990">
    <property type="entry name" value="TPR-like_helical_dom_sf"/>
</dbReference>
<evidence type="ECO:0000313" key="2">
    <source>
        <dbReference type="Proteomes" id="UP001589716"/>
    </source>
</evidence>